<name>A0A9J5ZJH9_SOLCO</name>
<dbReference type="InterPro" id="IPR015946">
    <property type="entry name" value="KH_dom-like_a/b"/>
</dbReference>
<dbReference type="Proteomes" id="UP000824120">
    <property type="component" value="Chromosome 4"/>
</dbReference>
<protein>
    <submittedName>
        <fullName evidence="1">Uncharacterized protein</fullName>
    </submittedName>
</protein>
<evidence type="ECO:0000313" key="2">
    <source>
        <dbReference type="Proteomes" id="UP000824120"/>
    </source>
</evidence>
<keyword evidence="2" id="KW-1185">Reference proteome</keyword>
<sequence length="109" mass="12873">MRTEVIVRATHTRLTSEKGRRIREGVDIVQKKFNSEENTTELYATQAPRWSCRSECIYGSTWHQDRETVLDWDPKERTVQQHLFQILSRSILPRKKTSASDNLWRQAAN</sequence>
<accession>A0A9J5ZJH9</accession>
<dbReference type="Gene3D" id="3.30.300.20">
    <property type="match status" value="1"/>
</dbReference>
<proteinExistence type="predicted"/>
<reference evidence="1 2" key="1">
    <citation type="submission" date="2020-09" db="EMBL/GenBank/DDBJ databases">
        <title>De no assembly of potato wild relative species, Solanum commersonii.</title>
        <authorList>
            <person name="Cho K."/>
        </authorList>
    </citation>
    <scope>NUCLEOTIDE SEQUENCE [LARGE SCALE GENOMIC DNA]</scope>
    <source>
        <strain evidence="1">LZ3.2</strain>
        <tissue evidence="1">Leaf</tissue>
    </source>
</reference>
<gene>
    <name evidence="1" type="ORF">H5410_022591</name>
</gene>
<organism evidence="1 2">
    <name type="scientific">Solanum commersonii</name>
    <name type="common">Commerson's wild potato</name>
    <name type="synonym">Commerson's nightshade</name>
    <dbReference type="NCBI Taxonomy" id="4109"/>
    <lineage>
        <taxon>Eukaryota</taxon>
        <taxon>Viridiplantae</taxon>
        <taxon>Streptophyta</taxon>
        <taxon>Embryophyta</taxon>
        <taxon>Tracheophyta</taxon>
        <taxon>Spermatophyta</taxon>
        <taxon>Magnoliopsida</taxon>
        <taxon>eudicotyledons</taxon>
        <taxon>Gunneridae</taxon>
        <taxon>Pentapetalae</taxon>
        <taxon>asterids</taxon>
        <taxon>lamiids</taxon>
        <taxon>Solanales</taxon>
        <taxon>Solanaceae</taxon>
        <taxon>Solanoideae</taxon>
        <taxon>Solaneae</taxon>
        <taxon>Solanum</taxon>
    </lineage>
</organism>
<comment type="caution">
    <text evidence="1">The sequence shown here is derived from an EMBL/GenBank/DDBJ whole genome shotgun (WGS) entry which is preliminary data.</text>
</comment>
<dbReference type="AlphaFoldDB" id="A0A9J5ZJH9"/>
<evidence type="ECO:0000313" key="1">
    <source>
        <dbReference type="EMBL" id="KAG5611310.1"/>
    </source>
</evidence>
<dbReference type="OrthoDB" id="10248446at2759"/>
<dbReference type="EMBL" id="JACXVP010000004">
    <property type="protein sequence ID" value="KAG5611310.1"/>
    <property type="molecule type" value="Genomic_DNA"/>
</dbReference>